<dbReference type="InterPro" id="IPR011049">
    <property type="entry name" value="Serralysin-like_metalloprot_C"/>
</dbReference>
<name>A0A3P5XVG8_9RHOB</name>
<dbReference type="GO" id="GO:0005576">
    <property type="term" value="C:extracellular region"/>
    <property type="evidence" value="ECO:0007669"/>
    <property type="project" value="UniProtKB-SubCell"/>
</dbReference>
<dbReference type="InterPro" id="IPR018511">
    <property type="entry name" value="Hemolysin-typ_Ca-bd_CS"/>
</dbReference>
<dbReference type="SUPFAM" id="SSF75011">
    <property type="entry name" value="3-carboxy-cis,cis-mucoante lactonizing enzyme"/>
    <property type="match status" value="1"/>
</dbReference>
<keyword evidence="2" id="KW-0964">Secreted</keyword>
<dbReference type="PROSITE" id="PS00330">
    <property type="entry name" value="HEMOLYSIN_CALCIUM"/>
    <property type="match status" value="11"/>
</dbReference>
<dbReference type="InterPro" id="IPR050557">
    <property type="entry name" value="RTX_toxin/Mannuronan_C5-epim"/>
</dbReference>
<dbReference type="InterPro" id="IPR001343">
    <property type="entry name" value="Hemolysn_Ca-bd"/>
</dbReference>
<dbReference type="InterPro" id="IPR015943">
    <property type="entry name" value="WD40/YVTN_repeat-like_dom_sf"/>
</dbReference>
<dbReference type="SUPFAM" id="SSF51120">
    <property type="entry name" value="beta-Roll"/>
    <property type="match status" value="5"/>
</dbReference>
<dbReference type="OrthoDB" id="9342475at2"/>
<evidence type="ECO:0000256" key="2">
    <source>
        <dbReference type="ARBA" id="ARBA00022525"/>
    </source>
</evidence>
<dbReference type="Proteomes" id="UP000277498">
    <property type="component" value="Unassembled WGS sequence"/>
</dbReference>
<dbReference type="RefSeq" id="WP_160144660.1">
    <property type="nucleotide sequence ID" value="NZ_UXAW01000107.1"/>
</dbReference>
<dbReference type="GO" id="GO:0005509">
    <property type="term" value="F:calcium ion binding"/>
    <property type="evidence" value="ECO:0007669"/>
    <property type="project" value="InterPro"/>
</dbReference>
<organism evidence="3 4">
    <name type="scientific">Pseudogemmobacter humi</name>
    <dbReference type="NCBI Taxonomy" id="2483812"/>
    <lineage>
        <taxon>Bacteria</taxon>
        <taxon>Pseudomonadati</taxon>
        <taxon>Pseudomonadota</taxon>
        <taxon>Alphaproteobacteria</taxon>
        <taxon>Rhodobacterales</taxon>
        <taxon>Paracoccaceae</taxon>
        <taxon>Pseudogemmobacter</taxon>
    </lineage>
</organism>
<accession>A0A3P5XVG8</accession>
<dbReference type="EMBL" id="UXAW01000107">
    <property type="protein sequence ID" value="VDC33185.1"/>
    <property type="molecule type" value="Genomic_DNA"/>
</dbReference>
<comment type="subcellular location">
    <subcellularLocation>
        <location evidence="1">Secreted</location>
    </subcellularLocation>
</comment>
<evidence type="ECO:0000256" key="1">
    <source>
        <dbReference type="ARBA" id="ARBA00004613"/>
    </source>
</evidence>
<dbReference type="PANTHER" id="PTHR38340">
    <property type="entry name" value="S-LAYER PROTEIN"/>
    <property type="match status" value="1"/>
</dbReference>
<dbReference type="PANTHER" id="PTHR38340:SF1">
    <property type="entry name" value="S-LAYER PROTEIN"/>
    <property type="match status" value="1"/>
</dbReference>
<dbReference type="AlphaFoldDB" id="A0A3P5XVG8"/>
<proteinExistence type="predicted"/>
<evidence type="ECO:0000313" key="3">
    <source>
        <dbReference type="EMBL" id="VDC33185.1"/>
    </source>
</evidence>
<reference evidence="3 4" key="1">
    <citation type="submission" date="2018-11" db="EMBL/GenBank/DDBJ databases">
        <authorList>
            <person name="Criscuolo A."/>
        </authorList>
    </citation>
    <scope>NUCLEOTIDE SEQUENCE [LARGE SCALE GENOMIC DNA]</scope>
    <source>
        <strain evidence="3">ACIP111625</strain>
    </source>
</reference>
<sequence>MFRAEVVETFTDAPLNLVSGIGDMMLATIGGRVLLYTSTRAGGGLMVLEAGPTLALLAQSTIRTGGQLSAPPSLDLYEIGGRQHLIFSGGAETSLVALRLSADGTPAATVRPPGGPQGVITAQALITMGGQRLLYAAMAGDGAVQGWQVAADGVMTRLAALPPGTGQQGVNISAMSAFSLGASQYLATASLTADRIALFRIGADGGLTETASVGAAEGLGISDPSALRVVTAHGQTWVLAASAGSSSLTLLSVSPAGALSVADHVIDTLDTRLQGVRAVETVTIGNRAFVVAGGGDGGLHVFEILPGGRLLLSATVLHQPGLALDNITSLLIQPVADGFEIFVAGEGAGITRLRVATGTLAAAITGGAGADILSGTAAHDLILGGAGNDTLYGGAGNDILMDGPGQDRLWGGAGADVFVLSSDGETDYIMDYQPGVDVLDLTAWGRLYGPGSLSITPTANGAVIRYDTEELVLFSANGLPIPVTAFGPGAFLWLWHAGQGIEASGVRFGTEAADHLVGAGSDDIFRASPGRDVMIGGDGFDLVDYIDAPAAVRVDLLWPATNAGLAALHQLIGIEGLSGSVWNDTLGGDHGSNLLLGGDGHDALDGRGGNDSLFGGDGDDTLVGGPGADLLDGGAGFDTVSYWNALTAVRVSLLAGRGALGDAAGDVLVAIEAVQGSAWNDTLSGDAGANRLWGLDGDDVLEGEAGNDTLFGGNGNDTLVGGAGADVLYGGPGRDMASYWTASEGVRADLIYQSTGTGDAEGDTYFEIEDLGGTAFADILAGNGLDNMLLGGPGDDLLVGRHGDDTLYGGVGNDVLIGGPGADLLDGGPGDRDFASYRDALSGLRADLIYITSNTGDAAGDRYVGIEGLEGSIHGDTLAGDHGANILSGLAGDDVLAGRGGNDTIYGGAGNDTIYGGAGHDVLFGGAGADVFVFEGGYDIIMDFTPGVDRLLLPRDLVPGPGGVRPEQITVLPDGIGLRIWLDGGGLIDLRGLSHPDQLVSGLILV</sequence>
<gene>
    <name evidence="3" type="primary">cya_3</name>
    <name evidence="3" type="ORF">XINFAN_03687</name>
</gene>
<dbReference type="Pfam" id="PF00353">
    <property type="entry name" value="HemolysinCabind"/>
    <property type="match status" value="8"/>
</dbReference>
<keyword evidence="4" id="KW-1185">Reference proteome</keyword>
<evidence type="ECO:0000313" key="4">
    <source>
        <dbReference type="Proteomes" id="UP000277498"/>
    </source>
</evidence>
<protein>
    <submittedName>
        <fullName evidence="3">Bifunctional hemolysin/adenylate cyclase</fullName>
    </submittedName>
</protein>
<dbReference type="PRINTS" id="PR00313">
    <property type="entry name" value="CABNDNGRPT"/>
</dbReference>
<dbReference type="Gene3D" id="2.130.10.10">
    <property type="entry name" value="YVTN repeat-like/Quinoprotein amine dehydrogenase"/>
    <property type="match status" value="1"/>
</dbReference>
<dbReference type="Gene3D" id="2.150.10.10">
    <property type="entry name" value="Serralysin-like metalloprotease, C-terminal"/>
    <property type="match status" value="6"/>
</dbReference>